<sequence>MHYNEALADKQGLTEDEKIALDNTYETLIYTLAHPEVMTDVEEAVRQLEFKLQKQWKFPQDPKFHRYQTHIKGCTCPRLDNAELIGYSASRYRVSDCPWHWKED</sequence>
<reference evidence="2 3" key="1">
    <citation type="submission" date="2024-03" db="EMBL/GenBank/DDBJ databases">
        <title>Complete Genome Sequence of a Pseudomonas fluorescens Bacteriophage UNO-G1W1 isolated from freshwater ice in Nebraska.</title>
        <authorList>
            <person name="Neville A.J."/>
            <person name="Schulze T.T."/>
            <person name="Davis P.H."/>
        </authorList>
    </citation>
    <scope>NUCLEOTIDE SEQUENCE [LARGE SCALE GENOMIC DNA]</scope>
</reference>
<accession>A0AAX4MV59</accession>
<evidence type="ECO:0000313" key="2">
    <source>
        <dbReference type="EMBL" id="WYN05102.1"/>
    </source>
</evidence>
<proteinExistence type="predicted"/>
<dbReference type="Proteomes" id="UP001447006">
    <property type="component" value="Segment"/>
</dbReference>
<evidence type="ECO:0000259" key="1">
    <source>
        <dbReference type="PROSITE" id="PS50112"/>
    </source>
</evidence>
<dbReference type="PROSITE" id="PS50112">
    <property type="entry name" value="PAS"/>
    <property type="match status" value="1"/>
</dbReference>
<gene>
    <name evidence="2" type="ORF">ISREJYDI_CDS0141</name>
</gene>
<organism evidence="2 3">
    <name type="scientific">Pseudomonas phage UNO-G1W1</name>
    <dbReference type="NCBI Taxonomy" id="3136609"/>
    <lineage>
        <taxon>Viruses</taxon>
        <taxon>Duplodnaviria</taxon>
        <taxon>Heunggongvirae</taxon>
        <taxon>Uroviricota</taxon>
        <taxon>Caudoviricetes</taxon>
        <taxon>Vandenendeviridae</taxon>
        <taxon>Gorskivirinae</taxon>
        <taxon>Omahavirus</taxon>
        <taxon>Omahavirus UNOG1W1</taxon>
    </lineage>
</organism>
<dbReference type="EMBL" id="PP551948">
    <property type="protein sequence ID" value="WYN05102.1"/>
    <property type="molecule type" value="Genomic_DNA"/>
</dbReference>
<dbReference type="InterPro" id="IPR000014">
    <property type="entry name" value="PAS"/>
</dbReference>
<feature type="domain" description="PAS" evidence="1">
    <location>
        <begin position="1"/>
        <end position="55"/>
    </location>
</feature>
<name>A0AAX4MV59_9CAUD</name>
<keyword evidence="3" id="KW-1185">Reference proteome</keyword>
<evidence type="ECO:0000313" key="3">
    <source>
        <dbReference type="Proteomes" id="UP001447006"/>
    </source>
</evidence>
<protein>
    <recommendedName>
        <fullName evidence="1">PAS domain-containing protein</fullName>
    </recommendedName>
</protein>